<dbReference type="EMBL" id="AP017313">
    <property type="protein sequence ID" value="BAU53486.1"/>
    <property type="molecule type" value="Genomic_DNA"/>
</dbReference>
<dbReference type="KEGG" id="mgot:MgSA37_01654"/>
<evidence type="ECO:0000256" key="5">
    <source>
        <dbReference type="ARBA" id="ARBA00023204"/>
    </source>
</evidence>
<proteinExistence type="inferred from homology"/>
<dbReference type="HAMAP" id="MF_00201">
    <property type="entry name" value="RecO"/>
    <property type="match status" value="1"/>
</dbReference>
<dbReference type="InterPro" id="IPR003717">
    <property type="entry name" value="RecO"/>
</dbReference>
<dbReference type="NCBIfam" id="TIGR00613">
    <property type="entry name" value="reco"/>
    <property type="match status" value="1"/>
</dbReference>
<comment type="function">
    <text evidence="7">Involved in DNA repair and RecF pathway recombination.</text>
</comment>
<evidence type="ECO:0000256" key="4">
    <source>
        <dbReference type="ARBA" id="ARBA00023172"/>
    </source>
</evidence>
<evidence type="ECO:0000256" key="2">
    <source>
        <dbReference type="ARBA" id="ARBA00021310"/>
    </source>
</evidence>
<evidence type="ECO:0000256" key="1">
    <source>
        <dbReference type="ARBA" id="ARBA00007452"/>
    </source>
</evidence>
<keyword evidence="9" id="KW-1185">Reference proteome</keyword>
<sequence>MLHKTRGIVFKTTDYGDSSIIVQVFTEKFGLQSYIVNGAKKPKAKISRNMFQPLHLLDMVVYYKNTGNVQRIKELKNSPQLQTIPYDVIKSSLAIFLNEVLYKAIKQQTADENLFEFVFNAIEWLDHQTQGLSNFHLFFLTRLTRYLGFYPDRYLAGNADYFDLKNGVFSNYKPDTILYLSPPHTQNFRALLEATFENILQLKITNDERRYLVQKLLDYYTLHIEGFGNIRSHEVLEEVLG</sequence>
<keyword evidence="5 7" id="KW-0234">DNA repair</keyword>
<dbReference type="Gene3D" id="1.20.1440.120">
    <property type="entry name" value="Recombination protein O, C-terminal domain"/>
    <property type="match status" value="1"/>
</dbReference>
<dbReference type="InterPro" id="IPR042242">
    <property type="entry name" value="RecO_C"/>
</dbReference>
<dbReference type="InterPro" id="IPR022572">
    <property type="entry name" value="DNA_rep/recomb_RecO_N"/>
</dbReference>
<reference evidence="8 9" key="1">
    <citation type="submission" date="2015-12" db="EMBL/GenBank/DDBJ databases">
        <title>Genome sequence of Mucilaginibacter gotjawali.</title>
        <authorList>
            <person name="Lee J.S."/>
            <person name="Lee K.C."/>
            <person name="Kim K.K."/>
            <person name="Lee B.W."/>
        </authorList>
    </citation>
    <scope>NUCLEOTIDE SEQUENCE [LARGE SCALE GENOMIC DNA]</scope>
    <source>
        <strain evidence="8 9">SA3-7</strain>
    </source>
</reference>
<dbReference type="GO" id="GO:0006302">
    <property type="term" value="P:double-strand break repair"/>
    <property type="evidence" value="ECO:0007669"/>
    <property type="project" value="TreeGrafter"/>
</dbReference>
<evidence type="ECO:0000256" key="6">
    <source>
        <dbReference type="ARBA" id="ARBA00033409"/>
    </source>
</evidence>
<accession>A0A110B2B2</accession>
<dbReference type="OrthoDB" id="9789152at2"/>
<dbReference type="SUPFAM" id="SSF50249">
    <property type="entry name" value="Nucleic acid-binding proteins"/>
    <property type="match status" value="1"/>
</dbReference>
<dbReference type="Proteomes" id="UP000218263">
    <property type="component" value="Chromosome"/>
</dbReference>
<keyword evidence="4 7" id="KW-0233">DNA recombination</keyword>
<keyword evidence="3 7" id="KW-0227">DNA damage</keyword>
<dbReference type="RefSeq" id="WP_096351072.1">
    <property type="nucleotide sequence ID" value="NZ_AP017313.1"/>
</dbReference>
<evidence type="ECO:0000313" key="8">
    <source>
        <dbReference type="EMBL" id="BAU53486.1"/>
    </source>
</evidence>
<dbReference type="SUPFAM" id="SSF57863">
    <property type="entry name" value="ArfGap/RecO-like zinc finger"/>
    <property type="match status" value="1"/>
</dbReference>
<evidence type="ECO:0000256" key="3">
    <source>
        <dbReference type="ARBA" id="ARBA00022763"/>
    </source>
</evidence>
<dbReference type="Gene3D" id="2.40.50.140">
    <property type="entry name" value="Nucleic acid-binding proteins"/>
    <property type="match status" value="1"/>
</dbReference>
<name>A0A110B2B2_9SPHI</name>
<dbReference type="InterPro" id="IPR037278">
    <property type="entry name" value="ARFGAP/RecO"/>
</dbReference>
<dbReference type="GO" id="GO:0006310">
    <property type="term" value="P:DNA recombination"/>
    <property type="evidence" value="ECO:0007669"/>
    <property type="project" value="UniProtKB-UniRule"/>
</dbReference>
<evidence type="ECO:0000256" key="7">
    <source>
        <dbReference type="HAMAP-Rule" id="MF_00201"/>
    </source>
</evidence>
<protein>
    <recommendedName>
        <fullName evidence="2 7">DNA repair protein RecO</fullName>
    </recommendedName>
    <alternativeName>
        <fullName evidence="6 7">Recombination protein O</fullName>
    </alternativeName>
</protein>
<dbReference type="Pfam" id="PF11967">
    <property type="entry name" value="RecO_N"/>
    <property type="match status" value="1"/>
</dbReference>
<organism evidence="8 9">
    <name type="scientific">Mucilaginibacter gotjawali</name>
    <dbReference type="NCBI Taxonomy" id="1550579"/>
    <lineage>
        <taxon>Bacteria</taxon>
        <taxon>Pseudomonadati</taxon>
        <taxon>Bacteroidota</taxon>
        <taxon>Sphingobacteriia</taxon>
        <taxon>Sphingobacteriales</taxon>
        <taxon>Sphingobacteriaceae</taxon>
        <taxon>Mucilaginibacter</taxon>
    </lineage>
</organism>
<dbReference type="GO" id="GO:0043590">
    <property type="term" value="C:bacterial nucleoid"/>
    <property type="evidence" value="ECO:0007669"/>
    <property type="project" value="TreeGrafter"/>
</dbReference>
<dbReference type="PANTHER" id="PTHR33991:SF1">
    <property type="entry name" value="DNA REPAIR PROTEIN RECO"/>
    <property type="match status" value="1"/>
</dbReference>
<gene>
    <name evidence="7 8" type="primary">recO</name>
    <name evidence="8" type="ORF">MgSA37_01654</name>
</gene>
<evidence type="ECO:0000313" key="9">
    <source>
        <dbReference type="Proteomes" id="UP000218263"/>
    </source>
</evidence>
<dbReference type="Pfam" id="PF02565">
    <property type="entry name" value="RecO_C"/>
    <property type="match status" value="1"/>
</dbReference>
<dbReference type="PANTHER" id="PTHR33991">
    <property type="entry name" value="DNA REPAIR PROTEIN RECO"/>
    <property type="match status" value="1"/>
</dbReference>
<dbReference type="AlphaFoldDB" id="A0A110B2B2"/>
<dbReference type="InterPro" id="IPR012340">
    <property type="entry name" value="NA-bd_OB-fold"/>
</dbReference>
<comment type="similarity">
    <text evidence="1 7">Belongs to the RecO family.</text>
</comment>